<gene>
    <name evidence="2" type="ORF">FCG67_11180</name>
</gene>
<dbReference type="RefSeq" id="WP_136909764.1">
    <property type="nucleotide sequence ID" value="NZ_SUMD01000004.1"/>
</dbReference>
<keyword evidence="1" id="KW-0812">Transmembrane</keyword>
<name>A0ABY2RLE5_9NOCA</name>
<sequence length="89" mass="9525">MWIIITMAVVAVIVYTIAATAARWLERPTTATVVRFGGWAVLVATIAVLAWVASYASTDALLGLVIGAIVAPILVGKIWARMNSREDAR</sequence>
<dbReference type="Proteomes" id="UP000305109">
    <property type="component" value="Unassembled WGS sequence"/>
</dbReference>
<evidence type="ECO:0000256" key="1">
    <source>
        <dbReference type="SAM" id="Phobius"/>
    </source>
</evidence>
<dbReference type="EMBL" id="SUMD01000004">
    <property type="protein sequence ID" value="TJZ78577.1"/>
    <property type="molecule type" value="Genomic_DNA"/>
</dbReference>
<comment type="caution">
    <text evidence="2">The sequence shown here is derived from an EMBL/GenBank/DDBJ whole genome shotgun (WGS) entry which is preliminary data.</text>
</comment>
<feature type="transmembrane region" description="Helical" evidence="1">
    <location>
        <begin position="6"/>
        <end position="25"/>
    </location>
</feature>
<keyword evidence="1" id="KW-0472">Membrane</keyword>
<keyword evidence="1" id="KW-1133">Transmembrane helix</keyword>
<feature type="transmembrane region" description="Helical" evidence="1">
    <location>
        <begin position="32"/>
        <end position="54"/>
    </location>
</feature>
<evidence type="ECO:0000313" key="3">
    <source>
        <dbReference type="Proteomes" id="UP000305109"/>
    </source>
</evidence>
<keyword evidence="3" id="KW-1185">Reference proteome</keyword>
<evidence type="ECO:0008006" key="4">
    <source>
        <dbReference type="Google" id="ProtNLM"/>
    </source>
</evidence>
<organism evidence="2 3">
    <name type="scientific">Rhodococcus oryzae</name>
    <dbReference type="NCBI Taxonomy" id="2571143"/>
    <lineage>
        <taxon>Bacteria</taxon>
        <taxon>Bacillati</taxon>
        <taxon>Actinomycetota</taxon>
        <taxon>Actinomycetes</taxon>
        <taxon>Mycobacteriales</taxon>
        <taxon>Nocardiaceae</taxon>
        <taxon>Rhodococcus</taxon>
    </lineage>
</organism>
<feature type="transmembrane region" description="Helical" evidence="1">
    <location>
        <begin position="60"/>
        <end position="80"/>
    </location>
</feature>
<evidence type="ECO:0000313" key="2">
    <source>
        <dbReference type="EMBL" id="TJZ78577.1"/>
    </source>
</evidence>
<accession>A0ABY2RLE5</accession>
<reference evidence="2 3" key="1">
    <citation type="submission" date="2019-04" db="EMBL/GenBank/DDBJ databases">
        <title>Rhodococcus oryzae sp. nov., a novel actinomycete isolated from rhizosphere soil of rice (Oryza sativa L.).</title>
        <authorList>
            <person name="Li C."/>
        </authorList>
    </citation>
    <scope>NUCLEOTIDE SEQUENCE [LARGE SCALE GENOMIC DNA]</scope>
    <source>
        <strain evidence="2 3">NEAU-CX67</strain>
    </source>
</reference>
<protein>
    <recommendedName>
        <fullName evidence="4">DUF2516 family protein</fullName>
    </recommendedName>
</protein>
<proteinExistence type="predicted"/>